<dbReference type="Pfam" id="PF26079">
    <property type="entry name" value="Baseplate_J_C"/>
    <property type="match status" value="1"/>
</dbReference>
<dbReference type="InterPro" id="IPR058531">
    <property type="entry name" value="Baseplate_J_M"/>
</dbReference>
<evidence type="ECO:0000313" key="6">
    <source>
        <dbReference type="Proteomes" id="UP000295129"/>
    </source>
</evidence>
<dbReference type="AlphaFoldDB" id="A0A4R6DZQ7"/>
<dbReference type="EMBL" id="SNVV01000009">
    <property type="protein sequence ID" value="TDN50414.1"/>
    <property type="molecule type" value="Genomic_DNA"/>
</dbReference>
<gene>
    <name evidence="5" type="ORF">C7389_109108</name>
</gene>
<dbReference type="Pfam" id="PF04865">
    <property type="entry name" value="Baseplate_J"/>
    <property type="match status" value="1"/>
</dbReference>
<accession>A0A4R6DZQ7</accession>
<proteinExistence type="inferred from homology"/>
<feature type="domain" description="Baseplate J-like central" evidence="3">
    <location>
        <begin position="188"/>
        <end position="261"/>
    </location>
</feature>
<organism evidence="5 6">
    <name type="scientific">Azoarcus indigens</name>
    <dbReference type="NCBI Taxonomy" id="29545"/>
    <lineage>
        <taxon>Bacteria</taxon>
        <taxon>Pseudomonadati</taxon>
        <taxon>Pseudomonadota</taxon>
        <taxon>Betaproteobacteria</taxon>
        <taxon>Rhodocyclales</taxon>
        <taxon>Zoogloeaceae</taxon>
        <taxon>Azoarcus</taxon>
    </lineage>
</organism>
<evidence type="ECO:0000313" key="5">
    <source>
        <dbReference type="EMBL" id="TDN50414.1"/>
    </source>
</evidence>
<feature type="domain" description="Baseplate protein J-like barrel" evidence="2">
    <location>
        <begin position="87"/>
        <end position="158"/>
    </location>
</feature>
<evidence type="ECO:0000259" key="4">
    <source>
        <dbReference type="Pfam" id="PF26079"/>
    </source>
</evidence>
<dbReference type="Pfam" id="PF26078">
    <property type="entry name" value="Baseplate_J_M"/>
    <property type="match status" value="1"/>
</dbReference>
<dbReference type="Proteomes" id="UP000295129">
    <property type="component" value="Unassembled WGS sequence"/>
</dbReference>
<evidence type="ECO:0000256" key="1">
    <source>
        <dbReference type="ARBA" id="ARBA00038087"/>
    </source>
</evidence>
<protein>
    <submittedName>
        <fullName evidence="5">Putative phage protein gp47/JayE</fullName>
    </submittedName>
</protein>
<dbReference type="PANTHER" id="PTHR37829">
    <property type="entry name" value="PHAGE-LIKE ELEMENT PBSX PROTEIN XKDT"/>
    <property type="match status" value="1"/>
</dbReference>
<reference evidence="5 6" key="1">
    <citation type="submission" date="2019-03" db="EMBL/GenBank/DDBJ databases">
        <title>Genomic Encyclopedia of Type Strains, Phase IV (KMG-IV): sequencing the most valuable type-strain genomes for metagenomic binning, comparative biology and taxonomic classification.</title>
        <authorList>
            <person name="Goeker M."/>
        </authorList>
    </citation>
    <scope>NUCLEOTIDE SEQUENCE [LARGE SCALE GENOMIC DNA]</scope>
    <source>
        <strain evidence="5 6">DSM 12121</strain>
    </source>
</reference>
<dbReference type="InterPro" id="IPR058530">
    <property type="entry name" value="Baseplate_J-like_C"/>
</dbReference>
<name>A0A4R6DZQ7_9RHOO</name>
<comment type="caution">
    <text evidence="5">The sequence shown here is derived from an EMBL/GenBank/DDBJ whole genome shotgun (WGS) entry which is preliminary data.</text>
</comment>
<sequence>MPFDTPTLPVLVGRAADDLAASALRQSDAEVMARVHAGAAYGLYGYLDWIAAQILPDTADEETLERQALLRLKVPRIAAVAASGAALFTGAAGALLPAGALLQHTDGRRYQLVADVTLAGSSGTAELVAVDAGAVGNLGAGEALSLVSPVVGVADAFTVAAGGLAGGVDQESVESLRQRVIRSYRVIAHGGDADDYVTWAGEVSGVTRAWCVRRWMGPGTVGVFVMRDDDPDPFPDAAALAEVEAYIQAERPVTAELYVLAPVAKPVTFQLSVTPNTPAVRAAVERALAALIDSESDLGGSLLWTHIHEAISSAEGETDHTLLSPSADVTAAANELITYGGVTWL</sequence>
<comment type="similarity">
    <text evidence="1">Belongs to the Mu gp47/PBSX XkdT family.</text>
</comment>
<dbReference type="InterPro" id="IPR006949">
    <property type="entry name" value="Barrel_Baseplate_J-like"/>
</dbReference>
<evidence type="ECO:0000259" key="2">
    <source>
        <dbReference type="Pfam" id="PF04865"/>
    </source>
</evidence>
<dbReference type="PANTHER" id="PTHR37829:SF3">
    <property type="entry name" value="PROTEIN JAYE-RELATED"/>
    <property type="match status" value="1"/>
</dbReference>
<evidence type="ECO:0000259" key="3">
    <source>
        <dbReference type="Pfam" id="PF26078"/>
    </source>
</evidence>
<feature type="domain" description="Baseplate J-like C-terminal" evidence="4">
    <location>
        <begin position="267"/>
        <end position="344"/>
    </location>
</feature>
<dbReference type="RefSeq" id="WP_133591648.1">
    <property type="nucleotide sequence ID" value="NZ_SNVV01000009.1"/>
</dbReference>
<dbReference type="InterPro" id="IPR052399">
    <property type="entry name" value="Phage_Baseplate_Assmbl_Protein"/>
</dbReference>
<dbReference type="OrthoDB" id="7565172at2"/>
<keyword evidence="6" id="KW-1185">Reference proteome</keyword>